<gene>
    <name evidence="1" type="ORF">ODALV1_LOCUS3694</name>
</gene>
<organism evidence="1 2">
    <name type="scientific">Orchesella dallaii</name>
    <dbReference type="NCBI Taxonomy" id="48710"/>
    <lineage>
        <taxon>Eukaryota</taxon>
        <taxon>Metazoa</taxon>
        <taxon>Ecdysozoa</taxon>
        <taxon>Arthropoda</taxon>
        <taxon>Hexapoda</taxon>
        <taxon>Collembola</taxon>
        <taxon>Entomobryomorpha</taxon>
        <taxon>Entomobryoidea</taxon>
        <taxon>Orchesellidae</taxon>
        <taxon>Orchesellinae</taxon>
        <taxon>Orchesella</taxon>
    </lineage>
</organism>
<sequence length="193" mass="22122">MDKVIRAETARLMLRGYIEAIPAAKGKLVADQGQSENEVVSPLVTDTKRQREKLREKVKRSGGKIITLFEPVAGSKVGRKNSSAYNVTQINDYEAVAVCAVLENISEIAKFIICPQATEERYVGVCPKCPNEEKFEMLFQYVSDEEIRVKFRETKPITVINEQRMHVEEFNEKFHEVLNTFMRHKFTHNRGLS</sequence>
<protein>
    <submittedName>
        <fullName evidence="1">Uncharacterized protein</fullName>
    </submittedName>
</protein>
<evidence type="ECO:0000313" key="2">
    <source>
        <dbReference type="Proteomes" id="UP001642540"/>
    </source>
</evidence>
<accession>A0ABP1PTQ8</accession>
<comment type="caution">
    <text evidence="1">The sequence shown here is derived from an EMBL/GenBank/DDBJ whole genome shotgun (WGS) entry which is preliminary data.</text>
</comment>
<dbReference type="EMBL" id="CAXLJM020000012">
    <property type="protein sequence ID" value="CAL8077091.1"/>
    <property type="molecule type" value="Genomic_DNA"/>
</dbReference>
<reference evidence="1 2" key="1">
    <citation type="submission" date="2024-08" db="EMBL/GenBank/DDBJ databases">
        <authorList>
            <person name="Cucini C."/>
            <person name="Frati F."/>
        </authorList>
    </citation>
    <scope>NUCLEOTIDE SEQUENCE [LARGE SCALE GENOMIC DNA]</scope>
</reference>
<keyword evidence="2" id="KW-1185">Reference proteome</keyword>
<proteinExistence type="predicted"/>
<evidence type="ECO:0000313" key="1">
    <source>
        <dbReference type="EMBL" id="CAL8077091.1"/>
    </source>
</evidence>
<dbReference type="Proteomes" id="UP001642540">
    <property type="component" value="Unassembled WGS sequence"/>
</dbReference>
<name>A0ABP1PTQ8_9HEXA</name>